<evidence type="ECO:0000256" key="3">
    <source>
        <dbReference type="ARBA" id="ARBA00043265"/>
    </source>
</evidence>
<dbReference type="EMBL" id="VXAC01005397">
    <property type="protein sequence ID" value="NXI83744.1"/>
    <property type="molecule type" value="Genomic_DNA"/>
</dbReference>
<dbReference type="AlphaFoldDB" id="A0A7K9WF67"/>
<sequence length="108" mass="11903">QLRLQEAGGGHRAAGDSVTLSCRGSGFTFRNYGIFWYRQAPGGRLESVSIISYDPKVFFHSQSLQSRATISRDNSRSEAYLSLLTLNPRDSARYFCAVHTGTGNPAEL</sequence>
<dbReference type="GO" id="GO:0002250">
    <property type="term" value="P:adaptive immune response"/>
    <property type="evidence" value="ECO:0007669"/>
    <property type="project" value="UniProtKB-KW"/>
</dbReference>
<name>A0A7K9WF67_9PASS</name>
<keyword evidence="1" id="KW-0391">Immunity</keyword>
<feature type="non-terminal residue" evidence="5">
    <location>
        <position position="1"/>
    </location>
</feature>
<proteinExistence type="predicted"/>
<keyword evidence="2" id="KW-1064">Adaptive immunity</keyword>
<dbReference type="PROSITE" id="PS50835">
    <property type="entry name" value="IG_LIKE"/>
    <property type="match status" value="1"/>
</dbReference>
<evidence type="ECO:0000259" key="4">
    <source>
        <dbReference type="PROSITE" id="PS50835"/>
    </source>
</evidence>
<dbReference type="GO" id="GO:0019814">
    <property type="term" value="C:immunoglobulin complex"/>
    <property type="evidence" value="ECO:0007669"/>
    <property type="project" value="UniProtKB-KW"/>
</dbReference>
<keyword evidence="6" id="KW-1185">Reference proteome</keyword>
<reference evidence="5 6" key="1">
    <citation type="submission" date="2019-09" db="EMBL/GenBank/DDBJ databases">
        <title>Bird 10,000 Genomes (B10K) Project - Family phase.</title>
        <authorList>
            <person name="Zhang G."/>
        </authorList>
    </citation>
    <scope>NUCLEOTIDE SEQUENCE [LARGE SCALE GENOMIC DNA]</scope>
    <source>
        <strain evidence="5">B10K-DU-001-49</strain>
        <tissue evidence="5">Muscle</tissue>
    </source>
</reference>
<accession>A0A7K9WF67</accession>
<dbReference type="PANTHER" id="PTHR23266">
    <property type="entry name" value="IMMUNOGLOBULIN HEAVY CHAIN"/>
    <property type="match status" value="1"/>
</dbReference>
<feature type="domain" description="Ig-like" evidence="4">
    <location>
        <begin position="15"/>
        <end position="108"/>
    </location>
</feature>
<dbReference type="SMART" id="SM00406">
    <property type="entry name" value="IGv"/>
    <property type="match status" value="1"/>
</dbReference>
<dbReference type="Pfam" id="PF07686">
    <property type="entry name" value="V-set"/>
    <property type="match status" value="1"/>
</dbReference>
<dbReference type="InterPro" id="IPR036179">
    <property type="entry name" value="Ig-like_dom_sf"/>
</dbReference>
<dbReference type="InterPro" id="IPR050199">
    <property type="entry name" value="IgHV"/>
</dbReference>
<evidence type="ECO:0000256" key="2">
    <source>
        <dbReference type="ARBA" id="ARBA00023130"/>
    </source>
</evidence>
<dbReference type="InterPro" id="IPR013106">
    <property type="entry name" value="Ig_V-set"/>
</dbReference>
<organism evidence="5 6">
    <name type="scientific">Rhipidura dahli</name>
    <dbReference type="NCBI Taxonomy" id="667186"/>
    <lineage>
        <taxon>Eukaryota</taxon>
        <taxon>Metazoa</taxon>
        <taxon>Chordata</taxon>
        <taxon>Craniata</taxon>
        <taxon>Vertebrata</taxon>
        <taxon>Euteleostomi</taxon>
        <taxon>Archelosauria</taxon>
        <taxon>Archosauria</taxon>
        <taxon>Dinosauria</taxon>
        <taxon>Saurischia</taxon>
        <taxon>Theropoda</taxon>
        <taxon>Coelurosauria</taxon>
        <taxon>Aves</taxon>
        <taxon>Neognathae</taxon>
        <taxon>Neoaves</taxon>
        <taxon>Telluraves</taxon>
        <taxon>Australaves</taxon>
        <taxon>Passeriformes</taxon>
        <taxon>Rhipiduridae</taxon>
        <taxon>Rhipidura</taxon>
    </lineage>
</organism>
<protein>
    <submittedName>
        <fullName evidence="5">HV335 protein</fullName>
    </submittedName>
</protein>
<dbReference type="GO" id="GO:0005576">
    <property type="term" value="C:extracellular region"/>
    <property type="evidence" value="ECO:0007669"/>
    <property type="project" value="UniProtKB-ARBA"/>
</dbReference>
<dbReference type="Proteomes" id="UP000561178">
    <property type="component" value="Unassembled WGS sequence"/>
</dbReference>
<dbReference type="Gene3D" id="2.60.40.10">
    <property type="entry name" value="Immunoglobulins"/>
    <property type="match status" value="1"/>
</dbReference>
<evidence type="ECO:0000313" key="6">
    <source>
        <dbReference type="Proteomes" id="UP000561178"/>
    </source>
</evidence>
<feature type="non-terminal residue" evidence="5">
    <location>
        <position position="108"/>
    </location>
</feature>
<dbReference type="InterPro" id="IPR013783">
    <property type="entry name" value="Ig-like_fold"/>
</dbReference>
<comment type="caution">
    <text evidence="5">The sequence shown here is derived from an EMBL/GenBank/DDBJ whole genome shotgun (WGS) entry which is preliminary data.</text>
</comment>
<gene>
    <name evidence="5" type="ORF">RHIDAH_R05359</name>
</gene>
<dbReference type="InterPro" id="IPR007110">
    <property type="entry name" value="Ig-like_dom"/>
</dbReference>
<dbReference type="SUPFAM" id="SSF48726">
    <property type="entry name" value="Immunoglobulin"/>
    <property type="match status" value="1"/>
</dbReference>
<evidence type="ECO:0000256" key="1">
    <source>
        <dbReference type="ARBA" id="ARBA00022859"/>
    </source>
</evidence>
<evidence type="ECO:0000313" key="5">
    <source>
        <dbReference type="EMBL" id="NXI83744.1"/>
    </source>
</evidence>
<keyword evidence="3" id="KW-1280">Immunoglobulin</keyword>